<dbReference type="EMBL" id="CP061800">
    <property type="protein sequence ID" value="QTA86937.1"/>
    <property type="molecule type" value="Genomic_DNA"/>
</dbReference>
<keyword evidence="2" id="KW-1185">Reference proteome</keyword>
<protein>
    <submittedName>
        <fullName evidence="1">Uncharacterized protein</fullName>
    </submittedName>
</protein>
<accession>A0A975GML9</accession>
<organism evidence="1 2">
    <name type="scientific">Desulfonema magnum</name>
    <dbReference type="NCBI Taxonomy" id="45655"/>
    <lineage>
        <taxon>Bacteria</taxon>
        <taxon>Pseudomonadati</taxon>
        <taxon>Thermodesulfobacteriota</taxon>
        <taxon>Desulfobacteria</taxon>
        <taxon>Desulfobacterales</taxon>
        <taxon>Desulfococcaceae</taxon>
        <taxon>Desulfonema</taxon>
    </lineage>
</organism>
<proteinExistence type="predicted"/>
<evidence type="ECO:0000313" key="2">
    <source>
        <dbReference type="Proteomes" id="UP000663722"/>
    </source>
</evidence>
<dbReference type="KEGG" id="dmm:dnm_029630"/>
<reference evidence="1" key="1">
    <citation type="journal article" date="2021" name="Microb. Physiol.">
        <title>Proteogenomic Insights into the Physiology of Marine, Sulfate-Reducing, Filamentous Desulfonema limicola and Desulfonema magnum.</title>
        <authorList>
            <person name="Schnaars V."/>
            <person name="Wohlbrand L."/>
            <person name="Scheve S."/>
            <person name="Hinrichs C."/>
            <person name="Reinhardt R."/>
            <person name="Rabus R."/>
        </authorList>
    </citation>
    <scope>NUCLEOTIDE SEQUENCE</scope>
    <source>
        <strain evidence="1">4be13</strain>
    </source>
</reference>
<dbReference type="Proteomes" id="UP000663722">
    <property type="component" value="Chromosome"/>
</dbReference>
<sequence>MLLVSFFLLFVSLKFPVTDIIGNKGSASGVPNLQFGDVSAWQCLIRRAVLISQIK</sequence>
<dbReference type="AlphaFoldDB" id="A0A975GML9"/>
<name>A0A975GML9_9BACT</name>
<evidence type="ECO:0000313" key="1">
    <source>
        <dbReference type="EMBL" id="QTA86937.1"/>
    </source>
</evidence>
<gene>
    <name evidence="1" type="ORF">dnm_029630</name>
</gene>